<dbReference type="RefSeq" id="XP_016232843.1">
    <property type="nucleotide sequence ID" value="XM_016384220.1"/>
</dbReference>
<dbReference type="HOGENOM" id="CLU_113403_1_0_1"/>
<evidence type="ECO:0000256" key="1">
    <source>
        <dbReference type="ARBA" id="ARBA00007347"/>
    </source>
</evidence>
<keyword evidence="2" id="KW-1015">Disulfide bond</keyword>
<comment type="subcellular location">
    <subcellularLocation>
        <location evidence="3">Mitochondrion inner membrane</location>
    </subcellularLocation>
</comment>
<feature type="compositionally biased region" description="Polar residues" evidence="5">
    <location>
        <begin position="13"/>
        <end position="28"/>
    </location>
</feature>
<name>A0A0D1ZID1_9EURO</name>
<comment type="similarity">
    <text evidence="1 3">Belongs to the CMC family.</text>
</comment>
<keyword evidence="3" id="KW-0472">Membrane</keyword>
<dbReference type="OrthoDB" id="6224010at2759"/>
<evidence type="ECO:0000256" key="2">
    <source>
        <dbReference type="ARBA" id="ARBA00023157"/>
    </source>
</evidence>
<dbReference type="GO" id="GO:0005743">
    <property type="term" value="C:mitochondrial inner membrane"/>
    <property type="evidence" value="ECO:0007669"/>
    <property type="project" value="UniProtKB-SubCell"/>
</dbReference>
<feature type="compositionally biased region" description="Pro residues" evidence="5">
    <location>
        <begin position="1"/>
        <end position="12"/>
    </location>
</feature>
<evidence type="ECO:0000256" key="5">
    <source>
        <dbReference type="SAM" id="MobiDB-lite"/>
    </source>
</evidence>
<keyword evidence="4" id="KW-0175">Coiled coil</keyword>
<comment type="function">
    <text evidence="3">Required for mitochondrial cytochrome c oxidase (COX) assembly and respiration.</text>
</comment>
<evidence type="ECO:0000256" key="4">
    <source>
        <dbReference type="SAM" id="Coils"/>
    </source>
</evidence>
<keyword evidence="3" id="KW-0496">Mitochondrion</keyword>
<dbReference type="Proteomes" id="UP000053328">
    <property type="component" value="Unassembled WGS sequence"/>
</dbReference>
<protein>
    <recommendedName>
        <fullName evidence="3">COX assembly mitochondrial protein</fullName>
    </recommendedName>
</protein>
<feature type="coiled-coil region" evidence="4">
    <location>
        <begin position="121"/>
        <end position="153"/>
    </location>
</feature>
<dbReference type="PANTHER" id="PTHR22977">
    <property type="entry name" value="COX ASSEMBLY MITOCHONDRIAL PROTEIN"/>
    <property type="match status" value="1"/>
</dbReference>
<dbReference type="STRING" id="91928.A0A0D1ZID1"/>
<dbReference type="Pfam" id="PF08583">
    <property type="entry name" value="Cmc1"/>
    <property type="match status" value="1"/>
</dbReference>
<proteinExistence type="inferred from homology"/>
<keyword evidence="7" id="KW-1185">Reference proteome</keyword>
<evidence type="ECO:0000313" key="7">
    <source>
        <dbReference type="Proteomes" id="UP000053328"/>
    </source>
</evidence>
<evidence type="ECO:0000313" key="6">
    <source>
        <dbReference type="EMBL" id="KIW12627.1"/>
    </source>
</evidence>
<accession>A0A0D1ZID1</accession>
<organism evidence="6 7">
    <name type="scientific">Exophiala spinifera</name>
    <dbReference type="NCBI Taxonomy" id="91928"/>
    <lineage>
        <taxon>Eukaryota</taxon>
        <taxon>Fungi</taxon>
        <taxon>Dikarya</taxon>
        <taxon>Ascomycota</taxon>
        <taxon>Pezizomycotina</taxon>
        <taxon>Eurotiomycetes</taxon>
        <taxon>Chaetothyriomycetidae</taxon>
        <taxon>Chaetothyriales</taxon>
        <taxon>Herpotrichiellaceae</taxon>
        <taxon>Exophiala</taxon>
    </lineage>
</organism>
<sequence length="160" mass="18841">MDMAPPIIPEPRPSSTTRTENNLHNPLPLSASQESEVRKLYYARVRTRCADEIKQFADCARGRTFSVAWTCRAEHRAMNSCMIQFATKAEEDAAREEWFAGVLERRQKREEELVAVEKRRAEVIEMTRKQEEKERIEMERKLAEKQKLKQEKQSGGSWWR</sequence>
<dbReference type="VEuPathDB" id="FungiDB:PV08_09905"/>
<dbReference type="PROSITE" id="PS51808">
    <property type="entry name" value="CHCH"/>
    <property type="match status" value="1"/>
</dbReference>
<reference evidence="6 7" key="1">
    <citation type="submission" date="2015-01" db="EMBL/GenBank/DDBJ databases">
        <title>The Genome Sequence of Exophiala spinifera CBS89968.</title>
        <authorList>
            <consortium name="The Broad Institute Genomics Platform"/>
            <person name="Cuomo C."/>
            <person name="de Hoog S."/>
            <person name="Gorbushina A."/>
            <person name="Stielow B."/>
            <person name="Teixiera M."/>
            <person name="Abouelleil A."/>
            <person name="Chapman S.B."/>
            <person name="Priest M."/>
            <person name="Young S.K."/>
            <person name="Wortman J."/>
            <person name="Nusbaum C."/>
            <person name="Birren B."/>
        </authorList>
    </citation>
    <scope>NUCLEOTIDE SEQUENCE [LARGE SCALE GENOMIC DNA]</scope>
    <source>
        <strain evidence="6 7">CBS 89968</strain>
    </source>
</reference>
<dbReference type="PANTHER" id="PTHR22977:SF5">
    <property type="entry name" value="COX ASSEMBLY MITOCHONDRIAL PROTEIN HOMOLOG"/>
    <property type="match status" value="1"/>
</dbReference>
<dbReference type="GeneID" id="27336988"/>
<keyword evidence="3" id="KW-0143">Chaperone</keyword>
<gene>
    <name evidence="6" type="ORF">PV08_09905</name>
</gene>
<evidence type="ECO:0000256" key="3">
    <source>
        <dbReference type="RuleBase" id="RU364104"/>
    </source>
</evidence>
<dbReference type="AlphaFoldDB" id="A0A0D1ZID1"/>
<feature type="region of interest" description="Disordered" evidence="5">
    <location>
        <begin position="1"/>
        <end position="28"/>
    </location>
</feature>
<dbReference type="EMBL" id="KN847498">
    <property type="protein sequence ID" value="KIW12627.1"/>
    <property type="molecule type" value="Genomic_DNA"/>
</dbReference>
<keyword evidence="3" id="KW-0999">Mitochondrion inner membrane</keyword>
<dbReference type="InterPro" id="IPR013892">
    <property type="entry name" value="Cyt_c_biogenesis_Cmc1-like"/>
</dbReference>